<evidence type="ECO:0000256" key="1">
    <source>
        <dbReference type="SAM" id="MobiDB-lite"/>
    </source>
</evidence>
<dbReference type="EMBL" id="JBEPMM010000025">
    <property type="protein sequence ID" value="MET3695265.1"/>
    <property type="molecule type" value="Genomic_DNA"/>
</dbReference>
<proteinExistence type="predicted"/>
<evidence type="ECO:0000313" key="3">
    <source>
        <dbReference type="Proteomes" id="UP001549145"/>
    </source>
</evidence>
<dbReference type="RefSeq" id="WP_238280933.1">
    <property type="nucleotide sequence ID" value="NZ_BPQL01000107.1"/>
</dbReference>
<sequence>MRESERQPAPGSRSADPCPSYWDQAGATSAAAWVRGAMVWQGIATDPRAVALTDERGLPMPFFGQAIIRLVSGRKRVPGEAMAVALRYAGRMRLRPEVTRLRTQTVKGSGKAYQISLLDREEAELRFAWSNLLKCGKGTHLSDTDGDLLADVERRLGKLIAHHRQGDFFTGRPTVDQLLQQLAATSIPRVR</sequence>
<gene>
    <name evidence="2" type="ORF">ABID43_004833</name>
</gene>
<evidence type="ECO:0000313" key="2">
    <source>
        <dbReference type="EMBL" id="MET3695265.1"/>
    </source>
</evidence>
<name>A0ABV2LEX7_9HYPH</name>
<feature type="region of interest" description="Disordered" evidence="1">
    <location>
        <begin position="1"/>
        <end position="20"/>
    </location>
</feature>
<accession>A0ABV2LEX7</accession>
<organism evidence="2 3">
    <name type="scientific">Methylobacterium goesingense</name>
    <dbReference type="NCBI Taxonomy" id="243690"/>
    <lineage>
        <taxon>Bacteria</taxon>
        <taxon>Pseudomonadati</taxon>
        <taxon>Pseudomonadota</taxon>
        <taxon>Alphaproteobacteria</taxon>
        <taxon>Hyphomicrobiales</taxon>
        <taxon>Methylobacteriaceae</taxon>
        <taxon>Methylobacterium</taxon>
    </lineage>
</organism>
<keyword evidence="3" id="KW-1185">Reference proteome</keyword>
<comment type="caution">
    <text evidence="2">The sequence shown here is derived from an EMBL/GenBank/DDBJ whole genome shotgun (WGS) entry which is preliminary data.</text>
</comment>
<dbReference type="Proteomes" id="UP001549145">
    <property type="component" value="Unassembled WGS sequence"/>
</dbReference>
<protein>
    <submittedName>
        <fullName evidence="2">Uncharacterized protein</fullName>
    </submittedName>
</protein>
<reference evidence="2 3" key="1">
    <citation type="submission" date="2024-06" db="EMBL/GenBank/DDBJ databases">
        <title>Genomic Encyclopedia of Type Strains, Phase IV (KMG-IV): sequencing the most valuable type-strain genomes for metagenomic binning, comparative biology and taxonomic classification.</title>
        <authorList>
            <person name="Goeker M."/>
        </authorList>
    </citation>
    <scope>NUCLEOTIDE SEQUENCE [LARGE SCALE GENOMIC DNA]</scope>
    <source>
        <strain evidence="2 3">DSM 21331</strain>
    </source>
</reference>